<keyword evidence="2" id="KW-1185">Reference proteome</keyword>
<name>A0AA90S759_9ACTN</name>
<organism evidence="1 2">
    <name type="scientific">Tsukamurella strandjordii</name>
    <dbReference type="NCBI Taxonomy" id="147577"/>
    <lineage>
        <taxon>Bacteria</taxon>
        <taxon>Bacillati</taxon>
        <taxon>Actinomycetota</taxon>
        <taxon>Actinomycetes</taxon>
        <taxon>Mycobacteriales</taxon>
        <taxon>Tsukamurellaceae</taxon>
        <taxon>Tsukamurella</taxon>
    </lineage>
</organism>
<sequence length="160" mass="17644">MTELNAALTAEPDSRKPKLDALWAEIDPADHASRCIAAHFIADLQEDLDDEVAWDEVSLRESVNVSDADLQAIHPTLTVAGFMPSLHLNLADGYRRQGRFAEAADRLGTSREFDFALTDGTADEKLYADGIREAQERVQRLIAAEDRTKLAPPTPTDDRG</sequence>
<dbReference type="EMBL" id="JAUTIX010000001">
    <property type="protein sequence ID" value="MDP0396725.1"/>
    <property type="molecule type" value="Genomic_DNA"/>
</dbReference>
<dbReference type="AlphaFoldDB" id="A0AA90S759"/>
<evidence type="ECO:0008006" key="3">
    <source>
        <dbReference type="Google" id="ProtNLM"/>
    </source>
</evidence>
<dbReference type="RefSeq" id="WP_220656573.1">
    <property type="nucleotide sequence ID" value="NZ_CBCSFC010000008.1"/>
</dbReference>
<dbReference type="Proteomes" id="UP001178281">
    <property type="component" value="Unassembled WGS sequence"/>
</dbReference>
<proteinExistence type="predicted"/>
<gene>
    <name evidence="1" type="ORF">Q7X28_02185</name>
</gene>
<comment type="caution">
    <text evidence="1">The sequence shown here is derived from an EMBL/GenBank/DDBJ whole genome shotgun (WGS) entry which is preliminary data.</text>
</comment>
<reference evidence="1" key="1">
    <citation type="submission" date="2023-08" db="EMBL/GenBank/DDBJ databases">
        <title>The draft genome of Tsukamurella strandjordii strain 050030.</title>
        <authorList>
            <person name="Zhao F."/>
            <person name="Feng Y."/>
            <person name="Zong Z."/>
        </authorList>
    </citation>
    <scope>NUCLEOTIDE SEQUENCE</scope>
    <source>
        <strain evidence="1">050030</strain>
    </source>
</reference>
<evidence type="ECO:0000313" key="2">
    <source>
        <dbReference type="Proteomes" id="UP001178281"/>
    </source>
</evidence>
<evidence type="ECO:0000313" key="1">
    <source>
        <dbReference type="EMBL" id="MDP0396725.1"/>
    </source>
</evidence>
<protein>
    <recommendedName>
        <fullName evidence="3">Tetratricopeptide repeat protein</fullName>
    </recommendedName>
</protein>
<accession>A0AA90S759</accession>